<proteinExistence type="predicted"/>
<dbReference type="Proteomes" id="UP001567538">
    <property type="component" value="Unassembled WGS sequence"/>
</dbReference>
<accession>A0ABD1GI16</accession>
<sequence>MSSTKFLKISVTFENGGKQFTVIHRYFQTTLLFLFRTQTLASSNNKPNAEYSQDYPQTFVAYSLLFPPKSTLSWSLRRKCFPFSIIR</sequence>
<organism evidence="1 2">
    <name type="scientific">Salvia divinorum</name>
    <name type="common">Maria pastora</name>
    <name type="synonym">Diviner's sage</name>
    <dbReference type="NCBI Taxonomy" id="28513"/>
    <lineage>
        <taxon>Eukaryota</taxon>
        <taxon>Viridiplantae</taxon>
        <taxon>Streptophyta</taxon>
        <taxon>Embryophyta</taxon>
        <taxon>Tracheophyta</taxon>
        <taxon>Spermatophyta</taxon>
        <taxon>Magnoliopsida</taxon>
        <taxon>eudicotyledons</taxon>
        <taxon>Gunneridae</taxon>
        <taxon>Pentapetalae</taxon>
        <taxon>asterids</taxon>
        <taxon>lamiids</taxon>
        <taxon>Lamiales</taxon>
        <taxon>Lamiaceae</taxon>
        <taxon>Nepetoideae</taxon>
        <taxon>Mentheae</taxon>
        <taxon>Salviinae</taxon>
        <taxon>Salvia</taxon>
        <taxon>Salvia subgen. Calosphace</taxon>
    </lineage>
</organism>
<protein>
    <submittedName>
        <fullName evidence="1">Serine/threonine-protein kinase PBL34-like</fullName>
    </submittedName>
</protein>
<dbReference type="EMBL" id="JBEAFC010000008">
    <property type="protein sequence ID" value="KAL1543756.1"/>
    <property type="molecule type" value="Genomic_DNA"/>
</dbReference>
<keyword evidence="2" id="KW-1185">Reference proteome</keyword>
<evidence type="ECO:0000313" key="1">
    <source>
        <dbReference type="EMBL" id="KAL1543756.1"/>
    </source>
</evidence>
<evidence type="ECO:0000313" key="2">
    <source>
        <dbReference type="Proteomes" id="UP001567538"/>
    </source>
</evidence>
<gene>
    <name evidence="1" type="ORF">AAHA92_20691</name>
</gene>
<reference evidence="1 2" key="1">
    <citation type="submission" date="2024-06" db="EMBL/GenBank/DDBJ databases">
        <title>A chromosome level genome sequence of Diviner's sage (Salvia divinorum).</title>
        <authorList>
            <person name="Ford S.A."/>
            <person name="Ro D.-K."/>
            <person name="Ness R.W."/>
            <person name="Phillips M.A."/>
        </authorList>
    </citation>
    <scope>NUCLEOTIDE SEQUENCE [LARGE SCALE GENOMIC DNA]</scope>
    <source>
        <strain evidence="1">SAF-2024a</strain>
        <tissue evidence="1">Leaf</tissue>
    </source>
</reference>
<name>A0ABD1GI16_SALDI</name>
<comment type="caution">
    <text evidence="1">The sequence shown here is derived from an EMBL/GenBank/DDBJ whole genome shotgun (WGS) entry which is preliminary data.</text>
</comment>
<dbReference type="AlphaFoldDB" id="A0ABD1GI16"/>